<accession>A0A0G0G9F6</accession>
<reference evidence="3 4" key="1">
    <citation type="journal article" date="2015" name="Nature">
        <title>rRNA introns, odd ribosomes, and small enigmatic genomes across a large radiation of phyla.</title>
        <authorList>
            <person name="Brown C.T."/>
            <person name="Hug L.A."/>
            <person name="Thomas B.C."/>
            <person name="Sharon I."/>
            <person name="Castelle C.J."/>
            <person name="Singh A."/>
            <person name="Wilkins M.J."/>
            <person name="Williams K.H."/>
            <person name="Banfield J.F."/>
        </authorList>
    </citation>
    <scope>NUCLEOTIDE SEQUENCE [LARGE SCALE GENOMIC DNA]</scope>
</reference>
<dbReference type="EMBL" id="LBSR01000007">
    <property type="protein sequence ID" value="KKQ22690.1"/>
    <property type="molecule type" value="Genomic_DNA"/>
</dbReference>
<dbReference type="AlphaFoldDB" id="A0A0G0G9F6"/>
<dbReference type="Pfam" id="PF00932">
    <property type="entry name" value="LTD"/>
    <property type="match status" value="1"/>
</dbReference>
<evidence type="ECO:0000313" key="4">
    <source>
        <dbReference type="Proteomes" id="UP000034044"/>
    </source>
</evidence>
<evidence type="ECO:0000259" key="2">
    <source>
        <dbReference type="PROSITE" id="PS51841"/>
    </source>
</evidence>
<evidence type="ECO:0000256" key="1">
    <source>
        <dbReference type="SAM" id="MobiDB-lite"/>
    </source>
</evidence>
<dbReference type="InterPro" id="IPR001322">
    <property type="entry name" value="Lamin_tail_dom"/>
</dbReference>
<dbReference type="Proteomes" id="UP000034044">
    <property type="component" value="Unassembled WGS sequence"/>
</dbReference>
<feature type="domain" description="LTD" evidence="2">
    <location>
        <begin position="151"/>
        <end position="279"/>
    </location>
</feature>
<feature type="compositionally biased region" description="Basic and acidic residues" evidence="1">
    <location>
        <begin position="59"/>
        <end position="70"/>
    </location>
</feature>
<dbReference type="Gene3D" id="2.60.40.1260">
    <property type="entry name" value="Lamin Tail domain"/>
    <property type="match status" value="1"/>
</dbReference>
<sequence>MRNALTAIAFLSGLALASGIYFGLKIDIDKLLGLIGNKDNNFQYAGKIILEENFDKEAKSKTAGNKEEKTQITPTKKSKKKIEQKVAVLAKDLNKNSSQVNNSNYSSSVSIQAAAKAVITTATINVAAEGNEPINQSSVAETLSAQTENNSLQQEVNVSINHILISEVMVGIDGNSAYEFIELYNPTASAIDLTNWTIKKISSTGSESSLLVALRLEGKIIGAGKYFLAANEGGYSGQVAADVFWATSNTLAYSNNAIILYNGNSEKVEEISWQEIPKGQSFVRQSWDSSQFILSSPTPQNSDY</sequence>
<dbReference type="SUPFAM" id="SSF74853">
    <property type="entry name" value="Lamin A/C globular tail domain"/>
    <property type="match status" value="1"/>
</dbReference>
<proteinExistence type="predicted"/>
<evidence type="ECO:0000313" key="3">
    <source>
        <dbReference type="EMBL" id="KKQ22690.1"/>
    </source>
</evidence>
<gene>
    <name evidence="3" type="ORF">US36_C0007G0023</name>
</gene>
<organism evidence="3 4">
    <name type="scientific">Candidatus Wolfebacteria bacterium GW2011_GWC1_37_10</name>
    <dbReference type="NCBI Taxonomy" id="1619010"/>
    <lineage>
        <taxon>Bacteria</taxon>
        <taxon>Candidatus Wolfeibacteriota</taxon>
    </lineage>
</organism>
<name>A0A0G0G9F6_9BACT</name>
<feature type="region of interest" description="Disordered" evidence="1">
    <location>
        <begin position="59"/>
        <end position="78"/>
    </location>
</feature>
<comment type="caution">
    <text evidence="3">The sequence shown here is derived from an EMBL/GenBank/DDBJ whole genome shotgun (WGS) entry which is preliminary data.</text>
</comment>
<dbReference type="PROSITE" id="PS51841">
    <property type="entry name" value="LTD"/>
    <property type="match status" value="1"/>
</dbReference>
<protein>
    <submittedName>
        <fullName evidence="3">Collagen adhesion protein</fullName>
    </submittedName>
</protein>
<dbReference type="InterPro" id="IPR036415">
    <property type="entry name" value="Lamin_tail_dom_sf"/>
</dbReference>